<dbReference type="InterPro" id="IPR016040">
    <property type="entry name" value="NAD(P)-bd_dom"/>
</dbReference>
<dbReference type="PANTHER" id="PTHR43355">
    <property type="entry name" value="FLAVIN REDUCTASE (NADPH)"/>
    <property type="match status" value="1"/>
</dbReference>
<dbReference type="PANTHER" id="PTHR43355:SF2">
    <property type="entry name" value="FLAVIN REDUCTASE (NADPH)"/>
    <property type="match status" value="1"/>
</dbReference>
<organism evidence="2 3">
    <name type="scientific">Actinocatenispora comari</name>
    <dbReference type="NCBI Taxonomy" id="2807577"/>
    <lineage>
        <taxon>Bacteria</taxon>
        <taxon>Bacillati</taxon>
        <taxon>Actinomycetota</taxon>
        <taxon>Actinomycetes</taxon>
        <taxon>Micromonosporales</taxon>
        <taxon>Micromonosporaceae</taxon>
        <taxon>Actinocatenispora</taxon>
    </lineage>
</organism>
<proteinExistence type="predicted"/>
<feature type="domain" description="NAD(P)-binding" evidence="1">
    <location>
        <begin position="7"/>
        <end position="196"/>
    </location>
</feature>
<accession>A0A8J4EKD9</accession>
<dbReference type="Proteomes" id="UP000614996">
    <property type="component" value="Unassembled WGS sequence"/>
</dbReference>
<comment type="caution">
    <text evidence="2">The sequence shown here is derived from an EMBL/GenBank/DDBJ whole genome shotgun (WGS) entry which is preliminary data.</text>
</comment>
<dbReference type="GO" id="GO:0016646">
    <property type="term" value="F:oxidoreductase activity, acting on the CH-NH group of donors, NAD or NADP as acceptor"/>
    <property type="evidence" value="ECO:0007669"/>
    <property type="project" value="TreeGrafter"/>
</dbReference>
<dbReference type="SUPFAM" id="SSF51735">
    <property type="entry name" value="NAD(P)-binding Rossmann-fold domains"/>
    <property type="match status" value="1"/>
</dbReference>
<name>A0A8J4EKD9_9ACTN</name>
<reference evidence="3" key="1">
    <citation type="journal article" date="2021" name="Int. J. Syst. Evol. Microbiol.">
        <title>Actinocatenispora comari sp. nov., an endophytic actinomycete isolated from aerial parts of Comarum salesowianum.</title>
        <authorList>
            <person name="Oyunbileg N."/>
            <person name="Iizaka Y."/>
            <person name="Hamada M."/>
            <person name="Davaapurev B.O."/>
            <person name="Fukumoto A."/>
            <person name="Tsetseg B."/>
            <person name="Kato F."/>
            <person name="Tamura T."/>
            <person name="Batkhuu J."/>
            <person name="Anzai Y."/>
        </authorList>
    </citation>
    <scope>NUCLEOTIDE SEQUENCE [LARGE SCALE GENOMIC DNA]</scope>
    <source>
        <strain evidence="3">NUM-2625</strain>
    </source>
</reference>
<dbReference type="Pfam" id="PF13460">
    <property type="entry name" value="NAD_binding_10"/>
    <property type="match status" value="1"/>
</dbReference>
<dbReference type="RefSeq" id="WP_207125041.1">
    <property type="nucleotide sequence ID" value="NZ_BOPO01000041.1"/>
</dbReference>
<gene>
    <name evidence="2" type="ORF">NUM_25450</name>
</gene>
<dbReference type="Gene3D" id="3.40.50.720">
    <property type="entry name" value="NAD(P)-binding Rossmann-like Domain"/>
    <property type="match status" value="1"/>
</dbReference>
<evidence type="ECO:0000313" key="3">
    <source>
        <dbReference type="Proteomes" id="UP000614996"/>
    </source>
</evidence>
<dbReference type="InterPro" id="IPR051606">
    <property type="entry name" value="Polyketide_Oxido-like"/>
</dbReference>
<dbReference type="EMBL" id="BOPO01000041">
    <property type="protein sequence ID" value="GIL27291.1"/>
    <property type="molecule type" value="Genomic_DNA"/>
</dbReference>
<keyword evidence="3" id="KW-1185">Reference proteome</keyword>
<dbReference type="InterPro" id="IPR036291">
    <property type="entry name" value="NAD(P)-bd_dom_sf"/>
</dbReference>
<sequence>MYLTVFGATGTVGRTVVDEALARGHRVTAAVRNPARTAQLPAAAEPAVADAEDPAQVAALARGRDAVVGATRPAAGHESRLGAAAHALLTGTAAGGSRLLLVGGAATLTVPDTGRLLLDDPRYLPADARAIAAACVDQLARCREHEGDWSYLSPPAQLDDGPRTGRYRIGADELVVDADGASRISAADLAVALLDEAERPAHRRRRFTVGY</sequence>
<evidence type="ECO:0000259" key="1">
    <source>
        <dbReference type="Pfam" id="PF13460"/>
    </source>
</evidence>
<dbReference type="AlphaFoldDB" id="A0A8J4EKD9"/>
<evidence type="ECO:0000313" key="2">
    <source>
        <dbReference type="EMBL" id="GIL27291.1"/>
    </source>
</evidence>
<protein>
    <recommendedName>
        <fullName evidence="1">NAD(P)-binding domain-containing protein</fullName>
    </recommendedName>
</protein>